<evidence type="ECO:0000256" key="6">
    <source>
        <dbReference type="SAM" id="MobiDB-lite"/>
    </source>
</evidence>
<dbReference type="Pfam" id="PF25097">
    <property type="entry name" value="ARM_Cnot1"/>
    <property type="match status" value="1"/>
</dbReference>
<comment type="caution">
    <text evidence="13">The sequence shown here is derived from an EMBL/GenBank/DDBJ whole genome shotgun (WGS) entry which is preliminary data.</text>
</comment>
<evidence type="ECO:0000259" key="10">
    <source>
        <dbReference type="Pfam" id="PF16417"/>
    </source>
</evidence>
<dbReference type="CDD" id="cd20710">
    <property type="entry name" value="NOT1_connector"/>
    <property type="match status" value="1"/>
</dbReference>
<dbReference type="InterPro" id="IPR032194">
    <property type="entry name" value="CNOT1_HEAT"/>
</dbReference>
<feature type="region of interest" description="Disordered" evidence="6">
    <location>
        <begin position="598"/>
        <end position="647"/>
    </location>
</feature>
<dbReference type="GO" id="GO:0000289">
    <property type="term" value="P:nuclear-transcribed mRNA poly(A) tail shortening"/>
    <property type="evidence" value="ECO:0007669"/>
    <property type="project" value="UniProtKB-ARBA"/>
</dbReference>
<comment type="subcellular location">
    <subcellularLocation>
        <location evidence="1">Nucleus</location>
    </subcellularLocation>
</comment>
<keyword evidence="2" id="KW-0678">Repressor</keyword>
<dbReference type="GO" id="GO:0060090">
    <property type="term" value="F:molecular adaptor activity"/>
    <property type="evidence" value="ECO:0007669"/>
    <property type="project" value="TreeGrafter"/>
</dbReference>
<evidence type="ECO:0000259" key="12">
    <source>
        <dbReference type="Pfam" id="PF25097"/>
    </source>
</evidence>
<evidence type="ECO:0000259" key="8">
    <source>
        <dbReference type="Pfam" id="PF12842"/>
    </source>
</evidence>
<evidence type="ECO:0000313" key="14">
    <source>
        <dbReference type="Proteomes" id="UP001314263"/>
    </source>
</evidence>
<feature type="region of interest" description="Disordered" evidence="6">
    <location>
        <begin position="907"/>
        <end position="954"/>
    </location>
</feature>
<feature type="compositionally biased region" description="Pro residues" evidence="6">
    <location>
        <begin position="913"/>
        <end position="936"/>
    </location>
</feature>
<dbReference type="Gene3D" id="1.25.40.800">
    <property type="match status" value="1"/>
</dbReference>
<dbReference type="InterPro" id="IPR040398">
    <property type="entry name" value="Not1"/>
</dbReference>
<dbReference type="InterPro" id="IPR032191">
    <property type="entry name" value="CNOT1_CAF1_bind"/>
</dbReference>
<dbReference type="PANTHER" id="PTHR13162:SF8">
    <property type="entry name" value="CCR4-NOT TRANSCRIPTION COMPLEX SUBUNIT 1"/>
    <property type="match status" value="1"/>
</dbReference>
<evidence type="ECO:0000256" key="3">
    <source>
        <dbReference type="ARBA" id="ARBA00023015"/>
    </source>
</evidence>
<feature type="domain" description="CCR4-NOT transcription complex subunit 1 HEAT repeat" evidence="11">
    <location>
        <begin position="259"/>
        <end position="391"/>
    </location>
</feature>
<dbReference type="InterPro" id="IPR038535">
    <property type="entry name" value="CNOT1_TTP_bind_sf"/>
</dbReference>
<dbReference type="Pfam" id="PF16415">
    <property type="entry name" value="CNOT1_CAF1_bind"/>
    <property type="match status" value="1"/>
</dbReference>
<protein>
    <recommendedName>
        <fullName evidence="15">CCR4-NOT transcription complex subunit 1</fullName>
    </recommendedName>
</protein>
<dbReference type="FunFam" id="1.25.40.800:FF:000001">
    <property type="entry name" value="CCR4-NOT transcription complex subunit 1"/>
    <property type="match status" value="1"/>
</dbReference>
<dbReference type="InterPro" id="IPR024557">
    <property type="entry name" value="CNOT1_dom_4"/>
</dbReference>
<dbReference type="Pfam" id="PF04054">
    <property type="entry name" value="Not1"/>
    <property type="match status" value="1"/>
</dbReference>
<feature type="compositionally biased region" description="Pro residues" evidence="6">
    <location>
        <begin position="600"/>
        <end position="609"/>
    </location>
</feature>
<dbReference type="Pfam" id="PF16418">
    <property type="entry name" value="CNOT1_HEAT"/>
    <property type="match status" value="1"/>
</dbReference>
<dbReference type="Pfam" id="PF16417">
    <property type="entry name" value="CNOT1_TTP_bind"/>
    <property type="match status" value="1"/>
</dbReference>
<dbReference type="Gene3D" id="1.25.40.790">
    <property type="match status" value="1"/>
</dbReference>
<dbReference type="Gene3D" id="1.25.40.180">
    <property type="match status" value="1"/>
</dbReference>
<organism evidence="13 14">
    <name type="scientific">Coccomyxa viridis</name>
    <dbReference type="NCBI Taxonomy" id="1274662"/>
    <lineage>
        <taxon>Eukaryota</taxon>
        <taxon>Viridiplantae</taxon>
        <taxon>Chlorophyta</taxon>
        <taxon>core chlorophytes</taxon>
        <taxon>Trebouxiophyceae</taxon>
        <taxon>Trebouxiophyceae incertae sedis</taxon>
        <taxon>Coccomyxaceae</taxon>
        <taxon>Coccomyxa</taxon>
    </lineage>
</organism>
<dbReference type="InterPro" id="IPR032193">
    <property type="entry name" value="CNOT1_TTP_bind"/>
</dbReference>
<evidence type="ECO:0000256" key="4">
    <source>
        <dbReference type="ARBA" id="ARBA00023163"/>
    </source>
</evidence>
<dbReference type="EMBL" id="CAUYUE010000018">
    <property type="protein sequence ID" value="CAK0787978.1"/>
    <property type="molecule type" value="Genomic_DNA"/>
</dbReference>
<dbReference type="PANTHER" id="PTHR13162">
    <property type="entry name" value="CCR4-NOT TRANSCRIPTION COMPLEX"/>
    <property type="match status" value="1"/>
</dbReference>
<name>A0AAV1IPC8_9CHLO</name>
<feature type="domain" description="CCR4-Not complex component Not1 C-terminal" evidence="7">
    <location>
        <begin position="1619"/>
        <end position="1966"/>
    </location>
</feature>
<dbReference type="InterPro" id="IPR007196">
    <property type="entry name" value="CCR4-Not_Not1_C"/>
</dbReference>
<evidence type="ECO:0000259" key="7">
    <source>
        <dbReference type="Pfam" id="PF04054"/>
    </source>
</evidence>
<feature type="domain" description="CCR4-NOT transcription complex subunit 1 TTP binding" evidence="10">
    <location>
        <begin position="415"/>
        <end position="570"/>
    </location>
</feature>
<evidence type="ECO:0000259" key="11">
    <source>
        <dbReference type="Pfam" id="PF16418"/>
    </source>
</evidence>
<accession>A0AAV1IPC8</accession>
<evidence type="ECO:0008006" key="15">
    <source>
        <dbReference type="Google" id="ProtNLM"/>
    </source>
</evidence>
<dbReference type="InterPro" id="IPR055454">
    <property type="entry name" value="CNOT1-like_NOT1_connector"/>
</dbReference>
<feature type="compositionally biased region" description="Low complexity" evidence="6">
    <location>
        <begin position="1974"/>
        <end position="1988"/>
    </location>
</feature>
<dbReference type="Gene3D" id="1.25.40.840">
    <property type="entry name" value="CCR4-NOT transcription complex subunit 1 TTP binding domain"/>
    <property type="match status" value="1"/>
</dbReference>
<dbReference type="Proteomes" id="UP001314263">
    <property type="component" value="Unassembled WGS sequence"/>
</dbReference>
<feature type="region of interest" description="Disordered" evidence="6">
    <location>
        <begin position="1974"/>
        <end position="1997"/>
    </location>
</feature>
<proteinExistence type="predicted"/>
<dbReference type="FunFam" id="1.25.40.180:FF:000012">
    <property type="entry name" value="Ccr4-Not transcription complex subunit"/>
    <property type="match status" value="1"/>
</dbReference>
<sequence>MGSSNAKGTALAQAVEAAGFACTATPAALREVLEGHQPVDEAAAARLFAAMARLADSGQDSTPAADLAASMANLAVDYPPEGQAAAPGCWNVDVVREVLGSGMDPERLALELDHPEFTLPTPKAFLMLMALWRGATGAPGKQGFPLATIVQRSWSNVAGQLELLKFATAAQPEVFSFEHAQRKVSLENGQMPAGTPNQAWTSLDLLLLLSQLYDNGHAPAVHEILELPQAQCPDLLVLSMANALREWTAMARDACDGPLQQLLQPGAAVQAVLPAVWAACKEGVVRGLVLLAEKDPQSLGRVLDVCQELKALPEVLDSTPYSFALELAVAASRREYLDLQQWLSDRFRQLALPFFQATLKFIEMKLRAPSEKAGKVPLSMESKAVIIRVLQRFQANAPQELRAEVAVVTRLALTGHSGRFPEDIETEASDKYKEVYQGRLTVDGLVESMMACRQGSPRDRQLFQAVLNVIYEEFQFLHNFPDKELQMTAQVLASLMVGDLLDGQDLRLMSVLMCGALATVPSQKHIAFITTTLYAAKDWMLRHPKFCEWLLQEEQALKSLIPDSAAVCEQALQDAGIAPNAAATAAAAALPTPAVVEVPGKPPVGPPSVPAEKLQNGGTAEAAKRKEHDESGLANNPFPSTPPGMMGSSGYNLGALAADPNRAFQTINAETLEAASKTAEFQEPTQGVQDKVGFMINNLTRDNLDGKADELKKALKPELWPWFCNYMVIRRVAQEANHQNLYMQLADIVGDKALYALLLETTFRNLRILLLSERLKTETSERSLLKNLGSWLGKLTLARNKPILFKDLDLKTILYDAYEQGKMIAVLPFINKVLEPCKDSRVFKPPNPWLQAILALVAEIYAQDKLKLNLKFEIEMMFRNLNLQIGDAKPSLSLAKHKRQIINNADFTADKAMPPPQQAIPEKPVAPAPGKPPPSGPGRAGDLPPGPPLDVPPTLQRIRTAVSPMPEQGSQLQAAAPAPKPDPGMLAAMHKYVNINPEEFPAAMVERLQLQRLLPLAIDRAIFENLPALSERASSVACNTTAELILKDFAFESNEQRMRAAAHLMASSLAGAYAMNLCREPMRASLGSQLHALLKPNLDPPDVEKAVIILTNDNLELACQVVEKTASDKAIREVDERLQAAYQLRANARKAGQEYLDKAFMHGRFPSALPRSLTARSGQLTPQQQYVYDDFARIPRTAPKEAPTVAKTGSNAGSIDTPHASFGNAAMASLQDGPAQAPSEAFTEELAAQLLEKYKLWQQQMSSLVASDPQAEYEALPREHELLSVVSQIVEAADRREDAAKMLASKVFTQMFEVTNSRLHTGASVAALQMLRDALCKGIPGELTRMWVNATDERKWHRGAVQALMKASLFVMPDVDACIAKALSPNKQAVCEFAAYIVGACIVREPVLAASDLLSTLDALSKLARSLAQPQAVQLQSLVEQARRPRSVLPPAPDAGDPPGLRAQAMQLFEAFVQLIGEAPAERQHTQFVLQLKELELLKNDDLTERFFRNMAELAVIHCLNSARVEPRQPNAPGAQPQPVLNYVAVDALVKLAVCLVTVHRGGLSLLHKILRVVSGVLARDAAARGEALNGRPYYRIFLGLIAELAPTFPADPEADPTRLSLIAMVAHVLEELQPQRVPGFAFPWLELISHRYLMPKLLLAPEQRGWPHFQRLMIGLLSFLEPYLRNADLTEAIRMLYKGTLRVLLVLLHDFPEFLCEYHFELCNKVPPSCIQMRNLILSAFPRMMRLPDPFTPNLKVDLLPEIKQPPHFRPPTAELLPLGLAAEVDSYMATRQPGTFLAGLKQRLLLPEHEYINSGYGTKYNVELLNSLVFYVGIKALDQLSTKDGQQPVMHQQAADIFQKLAADLDTEGRYLFLNALANQLRFPNNHTHYFSCILLYLFDQNAKNDIVQEQITRVLLERLIVNRPHPWGLLITFIELIKNPRYNFWGLQFTHCAPEIERLFNSVAASCMTAPPAGQGQDGQPEQQQMHMTQAVGA</sequence>
<feature type="domain" description="CCR4-NOT transcription complex subunit 1" evidence="8">
    <location>
        <begin position="1009"/>
        <end position="1149"/>
    </location>
</feature>
<gene>
    <name evidence="13" type="ORF">CVIRNUC_011200</name>
</gene>
<evidence type="ECO:0000256" key="5">
    <source>
        <dbReference type="ARBA" id="ARBA00023242"/>
    </source>
</evidence>
<keyword evidence="4" id="KW-0804">Transcription</keyword>
<feature type="compositionally biased region" description="Basic and acidic residues" evidence="6">
    <location>
        <begin position="622"/>
        <end position="631"/>
    </location>
</feature>
<keyword evidence="14" id="KW-1185">Reference proteome</keyword>
<evidence type="ECO:0000256" key="2">
    <source>
        <dbReference type="ARBA" id="ARBA00022491"/>
    </source>
</evidence>
<feature type="domain" description="CCR4-NOT transcription complex subunit 1-like NOT1 connector" evidence="12">
    <location>
        <begin position="1263"/>
        <end position="1444"/>
    </location>
</feature>
<reference evidence="13 14" key="1">
    <citation type="submission" date="2023-10" db="EMBL/GenBank/DDBJ databases">
        <authorList>
            <person name="Maclean D."/>
            <person name="Macfadyen A."/>
        </authorList>
    </citation>
    <scope>NUCLEOTIDE SEQUENCE [LARGE SCALE GENOMIC DNA]</scope>
</reference>
<dbReference type="GO" id="GO:0005634">
    <property type="term" value="C:nucleus"/>
    <property type="evidence" value="ECO:0007669"/>
    <property type="project" value="UniProtKB-SubCell"/>
</dbReference>
<feature type="domain" description="CCR4-NOT transcription complex subunit 1 CAF1-binding" evidence="9">
    <location>
        <begin position="681"/>
        <end position="900"/>
    </location>
</feature>
<dbReference type="Pfam" id="PF12842">
    <property type="entry name" value="DUF3819"/>
    <property type="match status" value="1"/>
</dbReference>
<dbReference type="GO" id="GO:0017148">
    <property type="term" value="P:negative regulation of translation"/>
    <property type="evidence" value="ECO:0007669"/>
    <property type="project" value="InterPro"/>
</dbReference>
<evidence type="ECO:0000313" key="13">
    <source>
        <dbReference type="EMBL" id="CAK0787978.1"/>
    </source>
</evidence>
<keyword evidence="5" id="KW-0539">Nucleus</keyword>
<keyword evidence="3" id="KW-0805">Transcription regulation</keyword>
<evidence type="ECO:0000259" key="9">
    <source>
        <dbReference type="Pfam" id="PF16415"/>
    </source>
</evidence>
<dbReference type="GO" id="GO:0030015">
    <property type="term" value="C:CCR4-NOT core complex"/>
    <property type="evidence" value="ECO:0007669"/>
    <property type="project" value="InterPro"/>
</dbReference>
<dbReference type="GO" id="GO:0000932">
    <property type="term" value="C:P-body"/>
    <property type="evidence" value="ECO:0007669"/>
    <property type="project" value="TreeGrafter"/>
</dbReference>
<evidence type="ECO:0000256" key="1">
    <source>
        <dbReference type="ARBA" id="ARBA00004123"/>
    </source>
</evidence>